<dbReference type="AlphaFoldDB" id="A0A5J4VTZ5"/>
<name>A0A5J4VTZ5_9EUKA</name>
<dbReference type="EMBL" id="SNRW01005054">
    <property type="protein sequence ID" value="KAA6385890.1"/>
    <property type="molecule type" value="Genomic_DNA"/>
</dbReference>
<accession>A0A5J4VTZ5</accession>
<comment type="caution">
    <text evidence="1">The sequence shown here is derived from an EMBL/GenBank/DDBJ whole genome shotgun (WGS) entry which is preliminary data.</text>
</comment>
<dbReference type="Proteomes" id="UP000324800">
    <property type="component" value="Unassembled WGS sequence"/>
</dbReference>
<organism evidence="1 2">
    <name type="scientific">Streblomastix strix</name>
    <dbReference type="NCBI Taxonomy" id="222440"/>
    <lineage>
        <taxon>Eukaryota</taxon>
        <taxon>Metamonada</taxon>
        <taxon>Preaxostyla</taxon>
        <taxon>Oxymonadida</taxon>
        <taxon>Streblomastigidae</taxon>
        <taxon>Streblomastix</taxon>
    </lineage>
</organism>
<evidence type="ECO:0000313" key="1">
    <source>
        <dbReference type="EMBL" id="KAA6385890.1"/>
    </source>
</evidence>
<reference evidence="1 2" key="1">
    <citation type="submission" date="2019-03" db="EMBL/GenBank/DDBJ databases">
        <title>Single cell metagenomics reveals metabolic interactions within the superorganism composed of flagellate Streblomastix strix and complex community of Bacteroidetes bacteria on its surface.</title>
        <authorList>
            <person name="Treitli S.C."/>
            <person name="Kolisko M."/>
            <person name="Husnik F."/>
            <person name="Keeling P."/>
            <person name="Hampl V."/>
        </authorList>
    </citation>
    <scope>NUCLEOTIDE SEQUENCE [LARGE SCALE GENOMIC DNA]</scope>
    <source>
        <strain evidence="1">ST1C</strain>
    </source>
</reference>
<sequence>MAVQDNVANLATGDNLYIVDKEVTGYWWDGTNLRVLKIELPDMSNIVTTLGAAIGSGNVIIDISIDRNTITSAKNTKFVKTEFDQSITEIKTFTSTIIFNGIQYSGYDNNSVFLAGCGDRMFSEFSSGGASTEDLTSQVAINVTATDFNYSSLAFAINRLTDL</sequence>
<gene>
    <name evidence="1" type="ORF">EZS28_018581</name>
</gene>
<proteinExistence type="predicted"/>
<protein>
    <submittedName>
        <fullName evidence="1">Uncharacterized protein</fullName>
    </submittedName>
</protein>
<evidence type="ECO:0000313" key="2">
    <source>
        <dbReference type="Proteomes" id="UP000324800"/>
    </source>
</evidence>